<dbReference type="AlphaFoldDB" id="A0AAD7IRM4"/>
<keyword evidence="2" id="KW-1185">Reference proteome</keyword>
<organism evidence="1 2">
    <name type="scientific">Mycena maculata</name>
    <dbReference type="NCBI Taxonomy" id="230809"/>
    <lineage>
        <taxon>Eukaryota</taxon>
        <taxon>Fungi</taxon>
        <taxon>Dikarya</taxon>
        <taxon>Basidiomycota</taxon>
        <taxon>Agaricomycotina</taxon>
        <taxon>Agaricomycetes</taxon>
        <taxon>Agaricomycetidae</taxon>
        <taxon>Agaricales</taxon>
        <taxon>Marasmiineae</taxon>
        <taxon>Mycenaceae</taxon>
        <taxon>Mycena</taxon>
    </lineage>
</organism>
<accession>A0AAD7IRM4</accession>
<reference evidence="1" key="1">
    <citation type="submission" date="2023-03" db="EMBL/GenBank/DDBJ databases">
        <title>Massive genome expansion in bonnet fungi (Mycena s.s.) driven by repeated elements and novel gene families across ecological guilds.</title>
        <authorList>
            <consortium name="Lawrence Berkeley National Laboratory"/>
            <person name="Harder C.B."/>
            <person name="Miyauchi S."/>
            <person name="Viragh M."/>
            <person name="Kuo A."/>
            <person name="Thoen E."/>
            <person name="Andreopoulos B."/>
            <person name="Lu D."/>
            <person name="Skrede I."/>
            <person name="Drula E."/>
            <person name="Henrissat B."/>
            <person name="Morin E."/>
            <person name="Kohler A."/>
            <person name="Barry K."/>
            <person name="LaButti K."/>
            <person name="Morin E."/>
            <person name="Salamov A."/>
            <person name="Lipzen A."/>
            <person name="Mereny Z."/>
            <person name="Hegedus B."/>
            <person name="Baldrian P."/>
            <person name="Stursova M."/>
            <person name="Weitz H."/>
            <person name="Taylor A."/>
            <person name="Grigoriev I.V."/>
            <person name="Nagy L.G."/>
            <person name="Martin F."/>
            <person name="Kauserud H."/>
        </authorList>
    </citation>
    <scope>NUCLEOTIDE SEQUENCE</scope>
    <source>
        <strain evidence="1">CBHHK188m</strain>
    </source>
</reference>
<dbReference type="EMBL" id="JARJLG010000094">
    <property type="protein sequence ID" value="KAJ7747409.1"/>
    <property type="molecule type" value="Genomic_DNA"/>
</dbReference>
<protein>
    <submittedName>
        <fullName evidence="1">Uncharacterized protein</fullName>
    </submittedName>
</protein>
<proteinExistence type="predicted"/>
<sequence>MNRSKSGAVILSLTFSFPSPNFDAPDAVCDLRRRSLGLNLPTNYRLSIAKNRPVPSSSHANFVDPRRASLLMVKLRSAAVTLPTGRRRPGPRLHSISPIIGFIRAHCFDSRPTDSRRRICGRCVTHLAFYLLAHVARGGHSLSLGRTKPILPLAICVSGPATATSAWVLAARCRVHTAMRRPRCAPGAQIWREIRLHLAGATRPARIAARPSPTHRSIIVTPQATCPRAAKHPLFAHAPAAPAPRANHAGPGWFALL</sequence>
<dbReference type="Proteomes" id="UP001215280">
    <property type="component" value="Unassembled WGS sequence"/>
</dbReference>
<comment type="caution">
    <text evidence="1">The sequence shown here is derived from an EMBL/GenBank/DDBJ whole genome shotgun (WGS) entry which is preliminary data.</text>
</comment>
<gene>
    <name evidence="1" type="ORF">DFH07DRAFT_962507</name>
</gene>
<evidence type="ECO:0000313" key="2">
    <source>
        <dbReference type="Proteomes" id="UP001215280"/>
    </source>
</evidence>
<evidence type="ECO:0000313" key="1">
    <source>
        <dbReference type="EMBL" id="KAJ7747409.1"/>
    </source>
</evidence>
<name>A0AAD7IRM4_9AGAR</name>